<keyword evidence="3" id="KW-0964">Secreted</keyword>
<dbReference type="PANTHER" id="PTHR32073:SF6">
    <property type="entry name" value="DIVERGENT PROTEIN KINASE DOMAIN 2A"/>
    <property type="match status" value="1"/>
</dbReference>
<evidence type="ECO:0000256" key="4">
    <source>
        <dbReference type="ARBA" id="ARBA00022729"/>
    </source>
</evidence>
<evidence type="ECO:0000313" key="7">
    <source>
        <dbReference type="Ensembl" id="ENSEBUP00000015770.1"/>
    </source>
</evidence>
<dbReference type="InterPro" id="IPR020519">
    <property type="entry name" value="DIPK2A/B"/>
</dbReference>
<evidence type="ECO:0000259" key="6">
    <source>
        <dbReference type="Pfam" id="PF12260"/>
    </source>
</evidence>
<sequence>MALWCCPLYRRFLRAPCGCYTFLVIVTVVWALLSMIFGFNNSLKDADFIGLTACPACLGTSWCHQFLSGQLKLNFWWRLRLLNFLNHKQVFFGHFRDDRKGWVSVVFKRLASADEILVLDQRLCHEAGLPGHCNVSHAVRFFEKVIQLNTEVASGWSDVLRCPSRLLLQQLAKRHGEDSGVSGLAHFTYTLRLNPEPVILQAFPKSEGWPFPQYLGACGRFIAVVNAGPGLWSFVGAPWYRRAALARDLLNLAEKLTWSDLHFSLYMLDVTFDNFAVDPVDGHPVLVDAENVLVVDREHVREAKPEGWNEWYESDSYNENDVPCEACLTYSYTSLCNHLYHDHNFYAICHNLLGAGARWRGWQGGLLQGAPPYITADGRLITLLQQCEQPTNRFKAPLNVKPKIGRSWLENEGVPAA</sequence>
<keyword evidence="8" id="KW-1185">Reference proteome</keyword>
<accession>A0A8C4QHZ5</accession>
<dbReference type="Pfam" id="PF12260">
    <property type="entry name" value="PIP49_C"/>
    <property type="match status" value="1"/>
</dbReference>
<protein>
    <submittedName>
        <fullName evidence="7">Divergent protein kinase domain 2A</fullName>
    </submittedName>
</protein>
<reference evidence="7" key="2">
    <citation type="submission" date="2025-09" db="UniProtKB">
        <authorList>
            <consortium name="Ensembl"/>
        </authorList>
    </citation>
    <scope>IDENTIFICATION</scope>
</reference>
<keyword evidence="5" id="KW-0472">Membrane</keyword>
<evidence type="ECO:0000313" key="8">
    <source>
        <dbReference type="Proteomes" id="UP000694388"/>
    </source>
</evidence>
<dbReference type="InterPro" id="IPR022049">
    <property type="entry name" value="FAM69_kinase_dom"/>
</dbReference>
<dbReference type="Proteomes" id="UP000694388">
    <property type="component" value="Unplaced"/>
</dbReference>
<organism evidence="7 8">
    <name type="scientific">Eptatretus burgeri</name>
    <name type="common">Inshore hagfish</name>
    <dbReference type="NCBI Taxonomy" id="7764"/>
    <lineage>
        <taxon>Eukaryota</taxon>
        <taxon>Metazoa</taxon>
        <taxon>Chordata</taxon>
        <taxon>Craniata</taxon>
        <taxon>Vertebrata</taxon>
        <taxon>Cyclostomata</taxon>
        <taxon>Myxini</taxon>
        <taxon>Myxiniformes</taxon>
        <taxon>Myxinidae</taxon>
        <taxon>Eptatretinae</taxon>
        <taxon>Eptatretus</taxon>
    </lineage>
</organism>
<evidence type="ECO:0000256" key="5">
    <source>
        <dbReference type="SAM" id="Phobius"/>
    </source>
</evidence>
<evidence type="ECO:0000256" key="3">
    <source>
        <dbReference type="ARBA" id="ARBA00022525"/>
    </source>
</evidence>
<dbReference type="OMA" id="LWAACYI"/>
<keyword evidence="4" id="KW-0732">Signal</keyword>
<keyword evidence="5" id="KW-0812">Transmembrane</keyword>
<feature type="domain" description="FAM69 protein-kinase" evidence="6">
    <location>
        <begin position="189"/>
        <end position="390"/>
    </location>
</feature>
<dbReference type="AlphaFoldDB" id="A0A8C4QHZ5"/>
<comment type="subcellular location">
    <subcellularLocation>
        <location evidence="1">Secreted</location>
    </subcellularLocation>
</comment>
<dbReference type="GeneTree" id="ENSGT00520000055625"/>
<dbReference type="Ensembl" id="ENSEBUT00000016346.1">
    <property type="protein sequence ID" value="ENSEBUP00000015770.1"/>
    <property type="gene ID" value="ENSEBUG00000009923.1"/>
</dbReference>
<feature type="transmembrane region" description="Helical" evidence="5">
    <location>
        <begin position="20"/>
        <end position="39"/>
    </location>
</feature>
<proteinExistence type="inferred from homology"/>
<dbReference type="GO" id="GO:0005576">
    <property type="term" value="C:extracellular region"/>
    <property type="evidence" value="ECO:0007669"/>
    <property type="project" value="UniProtKB-SubCell"/>
</dbReference>
<comment type="similarity">
    <text evidence="2">Belongs to the DIPK family.</text>
</comment>
<name>A0A8C4QHZ5_EPTBU</name>
<evidence type="ECO:0000256" key="2">
    <source>
        <dbReference type="ARBA" id="ARBA00006338"/>
    </source>
</evidence>
<evidence type="ECO:0000256" key="1">
    <source>
        <dbReference type="ARBA" id="ARBA00004613"/>
    </source>
</evidence>
<keyword evidence="5" id="KW-1133">Transmembrane helix</keyword>
<dbReference type="PANTHER" id="PTHR32073">
    <property type="entry name" value="GH11358P"/>
    <property type="match status" value="1"/>
</dbReference>
<reference evidence="7" key="1">
    <citation type="submission" date="2025-08" db="UniProtKB">
        <authorList>
            <consortium name="Ensembl"/>
        </authorList>
    </citation>
    <scope>IDENTIFICATION</scope>
</reference>